<name>A0A426YM95_ENSVE</name>
<accession>A0A426YM95</accession>
<comment type="caution">
    <text evidence="1">The sequence shown here is derived from an EMBL/GenBank/DDBJ whole genome shotgun (WGS) entry which is preliminary data.</text>
</comment>
<proteinExistence type="predicted"/>
<sequence length="111" mass="11717">ACKATACAASIARGYLRVRSSLNATASTLNRPSICLGHWQRRQRCTGDSVAGLGGSTVKSTQNLGIPYDESHGLPAVISRHVPSDLPDTFGKVLVNSQRAPTASSKPWPDT</sequence>
<reference evidence="1 2" key="1">
    <citation type="journal article" date="2014" name="Agronomy (Basel)">
        <title>A Draft Genome Sequence for Ensete ventricosum, the Drought-Tolerant Tree Against Hunger.</title>
        <authorList>
            <person name="Harrison J."/>
            <person name="Moore K.A."/>
            <person name="Paszkiewicz K."/>
            <person name="Jones T."/>
            <person name="Grant M."/>
            <person name="Ambacheew D."/>
            <person name="Muzemil S."/>
            <person name="Studholme D.J."/>
        </authorList>
    </citation>
    <scope>NUCLEOTIDE SEQUENCE [LARGE SCALE GENOMIC DNA]</scope>
</reference>
<gene>
    <name evidence="1" type="ORF">B296_00046033</name>
</gene>
<organism evidence="1 2">
    <name type="scientific">Ensete ventricosum</name>
    <name type="common">Abyssinian banana</name>
    <name type="synonym">Musa ensete</name>
    <dbReference type="NCBI Taxonomy" id="4639"/>
    <lineage>
        <taxon>Eukaryota</taxon>
        <taxon>Viridiplantae</taxon>
        <taxon>Streptophyta</taxon>
        <taxon>Embryophyta</taxon>
        <taxon>Tracheophyta</taxon>
        <taxon>Spermatophyta</taxon>
        <taxon>Magnoliopsida</taxon>
        <taxon>Liliopsida</taxon>
        <taxon>Zingiberales</taxon>
        <taxon>Musaceae</taxon>
        <taxon>Ensete</taxon>
    </lineage>
</organism>
<evidence type="ECO:0000313" key="1">
    <source>
        <dbReference type="EMBL" id="RRT52847.1"/>
    </source>
</evidence>
<dbReference type="AlphaFoldDB" id="A0A426YM95"/>
<protein>
    <submittedName>
        <fullName evidence="1">Uncharacterized protein</fullName>
    </submittedName>
</protein>
<evidence type="ECO:0000313" key="2">
    <source>
        <dbReference type="Proteomes" id="UP000287651"/>
    </source>
</evidence>
<feature type="non-terminal residue" evidence="1">
    <location>
        <position position="1"/>
    </location>
</feature>
<dbReference type="EMBL" id="AMZH03011458">
    <property type="protein sequence ID" value="RRT52847.1"/>
    <property type="molecule type" value="Genomic_DNA"/>
</dbReference>
<dbReference type="Proteomes" id="UP000287651">
    <property type="component" value="Unassembled WGS sequence"/>
</dbReference>